<keyword evidence="2" id="KW-1185">Reference proteome</keyword>
<dbReference type="EnsemblPlants" id="novel_model_1020_5bd9a17a">
    <property type="protein sequence ID" value="cds.novel_model_1020_5bd9a17a"/>
    <property type="gene ID" value="novel_gene_576_5bd9a17a"/>
</dbReference>
<organism evidence="1 2">
    <name type="scientific">Cannabis sativa</name>
    <name type="common">Hemp</name>
    <name type="synonym">Marijuana</name>
    <dbReference type="NCBI Taxonomy" id="3483"/>
    <lineage>
        <taxon>Eukaryota</taxon>
        <taxon>Viridiplantae</taxon>
        <taxon>Streptophyta</taxon>
        <taxon>Embryophyta</taxon>
        <taxon>Tracheophyta</taxon>
        <taxon>Spermatophyta</taxon>
        <taxon>Magnoliopsida</taxon>
        <taxon>eudicotyledons</taxon>
        <taxon>Gunneridae</taxon>
        <taxon>Pentapetalae</taxon>
        <taxon>rosids</taxon>
        <taxon>fabids</taxon>
        <taxon>Rosales</taxon>
        <taxon>Cannabaceae</taxon>
        <taxon>Cannabis</taxon>
    </lineage>
</organism>
<dbReference type="Gramene" id="novel_model_1020_5bd9a17a">
    <property type="protein sequence ID" value="cds.novel_model_1020_5bd9a17a"/>
    <property type="gene ID" value="novel_gene_576_5bd9a17a"/>
</dbReference>
<dbReference type="Proteomes" id="UP000596661">
    <property type="component" value="Chromosome 2"/>
</dbReference>
<reference evidence="1" key="1">
    <citation type="submission" date="2018-11" db="EMBL/GenBank/DDBJ databases">
        <authorList>
            <person name="Grassa J C."/>
        </authorList>
    </citation>
    <scope>NUCLEOTIDE SEQUENCE [LARGE SCALE GENOMIC DNA]</scope>
</reference>
<accession>A0A803QSY5</accession>
<sequence length="126" mass="14074">MKAFIQAMLAKQAWRLTQSPHSLVASLLKARYFSHSTFLNAGKGHHPSLVCTRISWGKELLMSGIRKKVGDSTSISIYTDTWISRCGKLAYLSNPSYQKCFVSSLIASNGAWDVIKLYTLFPNNIC</sequence>
<dbReference type="AlphaFoldDB" id="A0A803QSY5"/>
<proteinExistence type="predicted"/>
<evidence type="ECO:0000313" key="1">
    <source>
        <dbReference type="EnsemblPlants" id="cds.novel_model_1020_5bd9a17a"/>
    </source>
</evidence>
<reference evidence="1" key="2">
    <citation type="submission" date="2021-03" db="UniProtKB">
        <authorList>
            <consortium name="EnsemblPlants"/>
        </authorList>
    </citation>
    <scope>IDENTIFICATION</scope>
</reference>
<name>A0A803QSY5_CANSA</name>
<dbReference type="EMBL" id="UZAU01000168">
    <property type="status" value="NOT_ANNOTATED_CDS"/>
    <property type="molecule type" value="Genomic_DNA"/>
</dbReference>
<protein>
    <submittedName>
        <fullName evidence="1">Uncharacterized protein</fullName>
    </submittedName>
</protein>
<dbReference type="OMA" id="CTRISWG"/>
<evidence type="ECO:0000313" key="2">
    <source>
        <dbReference type="Proteomes" id="UP000596661"/>
    </source>
</evidence>